<organism evidence="14 15">
    <name type="scientific">Paenibacillus roseopurpureus</name>
    <dbReference type="NCBI Taxonomy" id="2918901"/>
    <lineage>
        <taxon>Bacteria</taxon>
        <taxon>Bacillati</taxon>
        <taxon>Bacillota</taxon>
        <taxon>Bacilli</taxon>
        <taxon>Bacillales</taxon>
        <taxon>Paenibacillaceae</taxon>
        <taxon>Paenibacillus</taxon>
    </lineage>
</organism>
<proteinExistence type="inferred from homology"/>
<name>A0AA96RLF4_9BACL</name>
<feature type="domain" description="Beta-galactosidase trimerisation" evidence="12">
    <location>
        <begin position="405"/>
        <end position="613"/>
    </location>
</feature>
<dbReference type="InterPro" id="IPR013780">
    <property type="entry name" value="Glyco_hydro_b"/>
</dbReference>
<dbReference type="PANTHER" id="PTHR36447">
    <property type="entry name" value="BETA-GALACTOSIDASE GANA"/>
    <property type="match status" value="1"/>
</dbReference>
<evidence type="ECO:0000256" key="5">
    <source>
        <dbReference type="ARBA" id="ARBA00022801"/>
    </source>
</evidence>
<dbReference type="Pfam" id="PF08532">
    <property type="entry name" value="Glyco_hydro_42M"/>
    <property type="match status" value="1"/>
</dbReference>
<keyword evidence="7 8" id="KW-0326">Glycosidase</keyword>
<dbReference type="GO" id="GO:0004565">
    <property type="term" value="F:beta-galactosidase activity"/>
    <property type="evidence" value="ECO:0007669"/>
    <property type="project" value="UniProtKB-EC"/>
</dbReference>
<feature type="domain" description="Glycoside hydrolase family 42 N-terminal" evidence="11">
    <location>
        <begin position="15"/>
        <end position="392"/>
    </location>
</feature>
<evidence type="ECO:0000259" key="12">
    <source>
        <dbReference type="Pfam" id="PF08532"/>
    </source>
</evidence>
<keyword evidence="4" id="KW-0479">Metal-binding</keyword>
<feature type="binding site" evidence="10">
    <location>
        <position position="322"/>
    </location>
    <ligand>
        <name>substrate</name>
    </ligand>
</feature>
<keyword evidence="6" id="KW-0862">Zinc</keyword>
<evidence type="ECO:0000256" key="4">
    <source>
        <dbReference type="ARBA" id="ARBA00022723"/>
    </source>
</evidence>
<dbReference type="Pfam" id="PF02449">
    <property type="entry name" value="Glyco_hydro_42"/>
    <property type="match status" value="1"/>
</dbReference>
<evidence type="ECO:0000256" key="2">
    <source>
        <dbReference type="ARBA" id="ARBA00005940"/>
    </source>
</evidence>
<evidence type="ECO:0000256" key="3">
    <source>
        <dbReference type="ARBA" id="ARBA00012756"/>
    </source>
</evidence>
<sequence length="687" mass="78453">MDKTIPGEQFDLGVCYYPEQWPEHMWADDYRRMQELGFTIIRMGEFAWNFFEPEEGVFTFDLFDRAIDLAHAHGLKVILGTPTATPPAWMTYQYPEILNVSFDGVQYQHGVRRHYNYSSPVYRQYCAKITEAMAKHYANYPGVAGWQIDNELNCEVNVFYSQADHAAFRIWLREKYGSLDVLNQTWGTVFWNQSYSDWEQVHLSRPAPSKSANPHQALDEKRFISDNVISFARLQVDILRRLAPQQWITTNGMFGHLDSHAMTDELLDFFSYDSYPNFSTIWNDADRENPLMDRSYSNQLAKVRSASPTFCIMEQQSGPGGWVNLLAQSAPKPGQMRLWTYQSVAHGADMVLFFRWRTATFGTEIYWHGINDYHNRPNRRVTEAAKISMELGKIGEIIAGSRFAADVAILHDYDNEWDGEFDVWHGPLTRESEYSWSKALQFSHIPYDYLYVQNKTTLHDLTRYKVLIYPHPAIMSEETAELLKQYVAGGGKLLFGARSGYKDQRGHCRMTPFPGLVADLCGVTVEDFTLVLNEASTPNMRWIDGADEAPTPARLFNDILLPENDSVQTLAVFDGDYYAGKPALTRNAYGSGEAYYYGAAFSREVADALIHRLGLAPATTGWAELPPEVEVAIRVKQNRRFAFLLNFSDKPVRAHLLREMDDMLAGKQLGVGELDIAPYDVLVLALS</sequence>
<keyword evidence="5 8" id="KW-0378">Hydrolase</keyword>
<dbReference type="InterPro" id="IPR029062">
    <property type="entry name" value="Class_I_gatase-like"/>
</dbReference>
<evidence type="ECO:0000256" key="7">
    <source>
        <dbReference type="ARBA" id="ARBA00023295"/>
    </source>
</evidence>
<dbReference type="EC" id="3.2.1.23" evidence="3 8"/>
<feature type="binding site" evidence="10">
    <location>
        <position position="112"/>
    </location>
    <ligand>
        <name>substrate</name>
    </ligand>
</feature>
<dbReference type="Gene3D" id="3.40.50.880">
    <property type="match status" value="1"/>
</dbReference>
<comment type="similarity">
    <text evidence="2 8">Belongs to the glycosyl hydrolase 42 family.</text>
</comment>
<dbReference type="Proteomes" id="UP001304650">
    <property type="component" value="Chromosome"/>
</dbReference>
<dbReference type="PIRSF" id="PIRSF001084">
    <property type="entry name" value="B-galactosidase"/>
    <property type="match status" value="1"/>
</dbReference>
<evidence type="ECO:0000256" key="1">
    <source>
        <dbReference type="ARBA" id="ARBA00001412"/>
    </source>
</evidence>
<dbReference type="EMBL" id="CP130319">
    <property type="protein sequence ID" value="WNR45321.1"/>
    <property type="molecule type" value="Genomic_DNA"/>
</dbReference>
<evidence type="ECO:0000256" key="8">
    <source>
        <dbReference type="PIRNR" id="PIRNR001084"/>
    </source>
</evidence>
<feature type="binding site" evidence="10">
    <location>
        <position position="150"/>
    </location>
    <ligand>
        <name>substrate</name>
    </ligand>
</feature>
<evidence type="ECO:0000313" key="15">
    <source>
        <dbReference type="Proteomes" id="UP001304650"/>
    </source>
</evidence>
<dbReference type="RefSeq" id="WP_314801971.1">
    <property type="nucleotide sequence ID" value="NZ_CP130319.1"/>
</dbReference>
<evidence type="ECO:0000313" key="14">
    <source>
        <dbReference type="EMBL" id="WNR45321.1"/>
    </source>
</evidence>
<protein>
    <recommendedName>
        <fullName evidence="3 8">Beta-galactosidase</fullName>
        <shortName evidence="8">Beta-gal</shortName>
        <ecNumber evidence="3 8">3.2.1.23</ecNumber>
    </recommendedName>
</protein>
<dbReference type="InterPro" id="IPR003476">
    <property type="entry name" value="Glyco_hydro_42"/>
</dbReference>
<dbReference type="InterPro" id="IPR013738">
    <property type="entry name" value="Beta_galactosidase_Trimer"/>
</dbReference>
<dbReference type="SUPFAM" id="SSF51445">
    <property type="entry name" value="(Trans)glycosidases"/>
    <property type="match status" value="1"/>
</dbReference>
<dbReference type="AlphaFoldDB" id="A0AA96RLF4"/>
<feature type="domain" description="Beta-galactosidase C-terminal" evidence="13">
    <location>
        <begin position="629"/>
        <end position="684"/>
    </location>
</feature>
<evidence type="ECO:0000259" key="11">
    <source>
        <dbReference type="Pfam" id="PF02449"/>
    </source>
</evidence>
<dbReference type="InterPro" id="IPR013529">
    <property type="entry name" value="Glyco_hydro_42_N"/>
</dbReference>
<dbReference type="Gene3D" id="3.20.20.80">
    <property type="entry name" value="Glycosidases"/>
    <property type="match status" value="1"/>
</dbReference>
<keyword evidence="15" id="KW-1185">Reference proteome</keyword>
<feature type="active site" description="Proton donor" evidence="9">
    <location>
        <position position="151"/>
    </location>
</feature>
<accession>A0AA96RLF4</accession>
<dbReference type="Gene3D" id="2.60.40.1180">
    <property type="entry name" value="Golgi alpha-mannosidase II"/>
    <property type="match status" value="1"/>
</dbReference>
<dbReference type="InterPro" id="IPR013739">
    <property type="entry name" value="Beta_galactosidase_C"/>
</dbReference>
<gene>
    <name evidence="14" type="ORF">MJB10_04065</name>
</gene>
<dbReference type="GO" id="GO:0006012">
    <property type="term" value="P:galactose metabolic process"/>
    <property type="evidence" value="ECO:0007669"/>
    <property type="project" value="InterPro"/>
</dbReference>
<evidence type="ECO:0000256" key="9">
    <source>
        <dbReference type="PIRSR" id="PIRSR001084-1"/>
    </source>
</evidence>
<dbReference type="KEGG" id="proo:MJB10_04065"/>
<reference evidence="14" key="1">
    <citation type="submission" date="2022-02" db="EMBL/GenBank/DDBJ databases">
        <title>Paenibacillus sp. MBLB1832 Whole Genome Shotgun Sequencing.</title>
        <authorList>
            <person name="Hwang C.Y."/>
            <person name="Cho E.-S."/>
            <person name="Seo M.-J."/>
        </authorList>
    </citation>
    <scope>NUCLEOTIDE SEQUENCE</scope>
    <source>
        <strain evidence="14">MBLB1832</strain>
    </source>
</reference>
<dbReference type="Pfam" id="PF08533">
    <property type="entry name" value="Glyco_hydro_42C"/>
    <property type="match status" value="1"/>
</dbReference>
<dbReference type="GO" id="GO:0009341">
    <property type="term" value="C:beta-galactosidase complex"/>
    <property type="evidence" value="ECO:0007669"/>
    <property type="project" value="InterPro"/>
</dbReference>
<comment type="catalytic activity">
    <reaction evidence="1 8">
        <text>Hydrolysis of terminal non-reducing beta-D-galactose residues in beta-D-galactosides.</text>
        <dbReference type="EC" id="3.2.1.23"/>
    </reaction>
</comment>
<dbReference type="SUPFAM" id="SSF52317">
    <property type="entry name" value="Class I glutamine amidotransferase-like"/>
    <property type="match status" value="1"/>
</dbReference>
<feature type="active site" description="Nucleophile" evidence="9">
    <location>
        <position position="314"/>
    </location>
</feature>
<dbReference type="GO" id="GO:0046872">
    <property type="term" value="F:metal ion binding"/>
    <property type="evidence" value="ECO:0007669"/>
    <property type="project" value="UniProtKB-KW"/>
</dbReference>
<dbReference type="InterPro" id="IPR017853">
    <property type="entry name" value="GH"/>
</dbReference>
<evidence type="ECO:0000256" key="10">
    <source>
        <dbReference type="PIRSR" id="PIRSR001084-2"/>
    </source>
</evidence>
<evidence type="ECO:0000256" key="6">
    <source>
        <dbReference type="ARBA" id="ARBA00022833"/>
    </source>
</evidence>
<evidence type="ECO:0000259" key="13">
    <source>
        <dbReference type="Pfam" id="PF08533"/>
    </source>
</evidence>
<dbReference type="CDD" id="cd03143">
    <property type="entry name" value="A4_beta-galactosidase_middle_domain"/>
    <property type="match status" value="1"/>
</dbReference>
<dbReference type="PANTHER" id="PTHR36447:SF2">
    <property type="entry name" value="BETA-GALACTOSIDASE YESZ"/>
    <property type="match status" value="1"/>
</dbReference>